<name>E3GXT9_METFV</name>
<dbReference type="Gene3D" id="3.30.70.1230">
    <property type="entry name" value="Nucleotide cyclase"/>
    <property type="match status" value="1"/>
</dbReference>
<comment type="similarity">
    <text evidence="2 3">Belongs to the archaeal-type GTP cyclohydrolase family.</text>
</comment>
<evidence type="ECO:0000256" key="1">
    <source>
        <dbReference type="ARBA" id="ARBA00022801"/>
    </source>
</evidence>
<evidence type="ECO:0000256" key="2">
    <source>
        <dbReference type="HAMAP-Rule" id="MF_00608"/>
    </source>
</evidence>
<dbReference type="PANTHER" id="PTHR42202:SF1">
    <property type="entry name" value="GTP CYCLOHYDROLASE III"/>
    <property type="match status" value="1"/>
</dbReference>
<keyword evidence="2" id="KW-0547">Nucleotide-binding</keyword>
<dbReference type="PANTHER" id="PTHR42202">
    <property type="entry name" value="GTP CYCLOHYDROLASE III"/>
    <property type="match status" value="1"/>
</dbReference>
<dbReference type="GO" id="GO:0005525">
    <property type="term" value="F:GTP binding"/>
    <property type="evidence" value="ECO:0007669"/>
    <property type="project" value="UniProtKB-KW"/>
</dbReference>
<accession>E3GXT9</accession>
<protein>
    <recommendedName>
        <fullName evidence="2 3">GTP cyclohydrolase III</fullName>
        <ecNumber evidence="2 3">3.5.4.29</ecNumber>
    </recommendedName>
</protein>
<keyword evidence="2" id="KW-0342">GTP-binding</keyword>
<dbReference type="PIRSF" id="PIRSF009265">
    <property type="entry name" value="GTP_cyclohydro_3"/>
    <property type="match status" value="1"/>
</dbReference>
<dbReference type="EC" id="3.5.4.29" evidence="2 3"/>
<dbReference type="KEGG" id="mfv:Mfer_0318"/>
<evidence type="ECO:0000256" key="3">
    <source>
        <dbReference type="PIRNR" id="PIRNR009265"/>
    </source>
</evidence>
<sequence>MIQMTLIQIDNYGPWTVTPSPKAESDLQILQAELYADLEQQFAARGGLVFFTRFDNMLAISNNISIEDHKHIQKSIGNRYPITISMGIGAGNTPYDAQYNATKALQKYGSAQSPKRKEILAVDSIAENGFVQIAHIDINGITKKLTDTVSAYDTFLFVNKVYQILMDELFKKGALIFFIGGDNFMSLCNGVKTNALLKILKIVDEELNIELKAGVGKASTAYKAANLADLALEAIREGNTSSLVHMIEEKEMIN</sequence>
<gene>
    <name evidence="2" type="primary">gch3</name>
    <name evidence="4" type="ordered locus">Mfer_0318</name>
</gene>
<evidence type="ECO:0000313" key="4">
    <source>
        <dbReference type="EMBL" id="ADP77121.1"/>
    </source>
</evidence>
<dbReference type="Proteomes" id="UP000002315">
    <property type="component" value="Chromosome"/>
</dbReference>
<dbReference type="InterPro" id="IPR029787">
    <property type="entry name" value="Nucleotide_cyclase"/>
</dbReference>
<dbReference type="OrthoDB" id="25211at2157"/>
<dbReference type="Gene3D" id="3.30.70.270">
    <property type="match status" value="1"/>
</dbReference>
<keyword evidence="1 2" id="KW-0378">Hydrolase</keyword>
<dbReference type="Pfam" id="PF05165">
    <property type="entry name" value="GCH_III"/>
    <property type="match status" value="1"/>
</dbReference>
<keyword evidence="5" id="KW-1185">Reference proteome</keyword>
<comment type="catalytic activity">
    <reaction evidence="2 3">
        <text>GTP + 3 H2O = 2-amino-5-formylamino-6-(5-phospho-D-ribosylamino)pyrimidin-4(3H)-one + 2 phosphate + 2 H(+)</text>
        <dbReference type="Rhea" id="RHEA:22468"/>
        <dbReference type="ChEBI" id="CHEBI:15377"/>
        <dbReference type="ChEBI" id="CHEBI:15378"/>
        <dbReference type="ChEBI" id="CHEBI:37565"/>
        <dbReference type="ChEBI" id="CHEBI:43474"/>
        <dbReference type="ChEBI" id="CHEBI:57258"/>
        <dbReference type="EC" id="3.5.4.29"/>
    </reaction>
</comment>
<dbReference type="InterPro" id="IPR043128">
    <property type="entry name" value="Rev_trsase/Diguanyl_cyclase"/>
</dbReference>
<organism evidence="4 5">
    <name type="scientific">Methanothermus fervidus (strain ATCC 43054 / DSM 2088 / JCM 10308 / V24 S)</name>
    <dbReference type="NCBI Taxonomy" id="523846"/>
    <lineage>
        <taxon>Archaea</taxon>
        <taxon>Methanobacteriati</taxon>
        <taxon>Methanobacteriota</taxon>
        <taxon>Methanomada group</taxon>
        <taxon>Methanobacteria</taxon>
        <taxon>Methanobacteriales</taxon>
        <taxon>Methanothermaceae</taxon>
        <taxon>Methanothermus</taxon>
    </lineage>
</organism>
<dbReference type="GO" id="GO:0043740">
    <property type="term" value="F:GTP cyclohydrolase IIa activity"/>
    <property type="evidence" value="ECO:0007669"/>
    <property type="project" value="UniProtKB-UniRule"/>
</dbReference>
<comment type="function">
    <text evidence="2 3">Catalyzes the formation of 2-amino-5-formylamino-6-ribofuranosylamino-4(3H)-pyrimidinone ribonucleotide monophosphate and inorganic phosphate from GTP. Also has an independent pyrophosphate phosphohydrolase activity.</text>
</comment>
<reference evidence="4 5" key="1">
    <citation type="journal article" date="2010" name="Stand. Genomic Sci.">
        <title>Complete genome sequence of Methanothermus fervidus type strain (V24S).</title>
        <authorList>
            <person name="Anderson I."/>
            <person name="Djao O.D."/>
            <person name="Misra M."/>
            <person name="Chertkov O."/>
            <person name="Nolan M."/>
            <person name="Lucas S."/>
            <person name="Lapidus A."/>
            <person name="Del Rio T.G."/>
            <person name="Tice H."/>
            <person name="Cheng J.F."/>
            <person name="Tapia R."/>
            <person name="Han C."/>
            <person name="Goodwin L."/>
            <person name="Pitluck S."/>
            <person name="Liolios K."/>
            <person name="Ivanova N."/>
            <person name="Mavromatis K."/>
            <person name="Mikhailova N."/>
            <person name="Pati A."/>
            <person name="Brambilla E."/>
            <person name="Chen A."/>
            <person name="Palaniappan K."/>
            <person name="Land M."/>
            <person name="Hauser L."/>
            <person name="Chang Y.J."/>
            <person name="Jeffries C.D."/>
            <person name="Sikorski J."/>
            <person name="Spring S."/>
            <person name="Rohde M."/>
            <person name="Eichinger K."/>
            <person name="Huber H."/>
            <person name="Wirth R."/>
            <person name="Goker M."/>
            <person name="Detter J.C."/>
            <person name="Woyke T."/>
            <person name="Bristow J."/>
            <person name="Eisen J.A."/>
            <person name="Markowitz V."/>
            <person name="Hugenholtz P."/>
            <person name="Klenk H.P."/>
            <person name="Kyrpides N.C."/>
        </authorList>
    </citation>
    <scope>NUCLEOTIDE SEQUENCE [LARGE SCALE GENOMIC DNA]</scope>
    <source>
        <strain evidence="5">ATCC 43054 / DSM 2088 / JCM 10308 / V24 S</strain>
    </source>
</reference>
<dbReference type="InterPro" id="IPR007839">
    <property type="entry name" value="GTP_CycHdrlase_3"/>
</dbReference>
<dbReference type="AlphaFoldDB" id="E3GXT9"/>
<evidence type="ECO:0000313" key="5">
    <source>
        <dbReference type="Proteomes" id="UP000002315"/>
    </source>
</evidence>
<dbReference type="EMBL" id="CP002278">
    <property type="protein sequence ID" value="ADP77121.1"/>
    <property type="molecule type" value="Genomic_DNA"/>
</dbReference>
<proteinExistence type="inferred from homology"/>
<dbReference type="HAMAP" id="MF_00608">
    <property type="entry name" value="GTP_cyclohydro_3"/>
    <property type="match status" value="1"/>
</dbReference>
<dbReference type="STRING" id="523846.Mfer_0318"/>
<dbReference type="HOGENOM" id="CLU_080076_0_0_2"/>
<dbReference type="NCBIfam" id="NF002587">
    <property type="entry name" value="PRK02240.1"/>
    <property type="match status" value="1"/>
</dbReference>